<proteinExistence type="inferred from homology"/>
<evidence type="ECO:0000313" key="5">
    <source>
        <dbReference type="EMBL" id="QJX01155.1"/>
    </source>
</evidence>
<dbReference type="AlphaFoldDB" id="A0A6M5Z634"/>
<keyword evidence="6" id="KW-1185">Reference proteome</keyword>
<dbReference type="GO" id="GO:0006310">
    <property type="term" value="P:DNA recombination"/>
    <property type="evidence" value="ECO:0007669"/>
    <property type="project" value="UniProtKB-KW"/>
</dbReference>
<dbReference type="SUPFAM" id="SSF56349">
    <property type="entry name" value="DNA breaking-rejoining enzymes"/>
    <property type="match status" value="1"/>
</dbReference>
<evidence type="ECO:0000313" key="6">
    <source>
        <dbReference type="Proteomes" id="UP000503447"/>
    </source>
</evidence>
<dbReference type="KEGG" id="ftj:FTUN_8794"/>
<dbReference type="PANTHER" id="PTHR30349">
    <property type="entry name" value="PHAGE INTEGRASE-RELATED"/>
    <property type="match status" value="1"/>
</dbReference>
<gene>
    <name evidence="5" type="ORF">FTUN_8794</name>
</gene>
<dbReference type="Proteomes" id="UP000503447">
    <property type="component" value="Chromosome"/>
</dbReference>
<dbReference type="InterPro" id="IPR050090">
    <property type="entry name" value="Tyrosine_recombinase_XerCD"/>
</dbReference>
<name>A0A6M5Z634_9BACT</name>
<dbReference type="EMBL" id="CP053452">
    <property type="protein sequence ID" value="QJX01155.1"/>
    <property type="molecule type" value="Genomic_DNA"/>
</dbReference>
<organism evidence="5 6">
    <name type="scientific">Frigoriglobus tundricola</name>
    <dbReference type="NCBI Taxonomy" id="2774151"/>
    <lineage>
        <taxon>Bacteria</taxon>
        <taxon>Pseudomonadati</taxon>
        <taxon>Planctomycetota</taxon>
        <taxon>Planctomycetia</taxon>
        <taxon>Gemmatales</taxon>
        <taxon>Gemmataceae</taxon>
        <taxon>Frigoriglobus</taxon>
    </lineage>
</organism>
<sequence length="317" mass="35490">MTRRTTMSSKVESYLAYRRGLGYQLKIEGLQLRQFATFADAEDHRGPLTTELAVRWARQPTDCDPLYWARRLEVVRCFARHLAATEPGTEIPPRRLLGPAHRRTQPHIYTVAEVSALMAAAERLGPTGGVRPRTYHTLIGLLAATGLRISEALRLTRGDADLADDVLAIRETKFGKSRLVPLHPTTTAALVAYARDRDRLVTRPRCDHFFLSDRGEGLPYSTVRTVFRKLCDRLGITGVGRRPRLHDLRHAFACRRVEEWYDAGVDLAHAVSALSVYLGHAKVTDTYWYLTATPDLMARAAARFEAFVGPTGEGVTP</sequence>
<evidence type="ECO:0000256" key="2">
    <source>
        <dbReference type="ARBA" id="ARBA00023125"/>
    </source>
</evidence>
<accession>A0A6M5Z634</accession>
<keyword evidence="3" id="KW-0233">DNA recombination</keyword>
<dbReference type="Pfam" id="PF00589">
    <property type="entry name" value="Phage_integrase"/>
    <property type="match status" value="1"/>
</dbReference>
<comment type="similarity">
    <text evidence="1">Belongs to the 'phage' integrase family.</text>
</comment>
<dbReference type="GO" id="GO:0015074">
    <property type="term" value="P:DNA integration"/>
    <property type="evidence" value="ECO:0007669"/>
    <property type="project" value="InterPro"/>
</dbReference>
<protein>
    <submittedName>
        <fullName evidence="5">Integrase/recombinase, RitB</fullName>
    </submittedName>
</protein>
<keyword evidence="2" id="KW-0238">DNA-binding</keyword>
<evidence type="ECO:0000256" key="3">
    <source>
        <dbReference type="ARBA" id="ARBA00023172"/>
    </source>
</evidence>
<dbReference type="InterPro" id="IPR013762">
    <property type="entry name" value="Integrase-like_cat_sf"/>
</dbReference>
<evidence type="ECO:0000259" key="4">
    <source>
        <dbReference type="PROSITE" id="PS51898"/>
    </source>
</evidence>
<dbReference type="InterPro" id="IPR002104">
    <property type="entry name" value="Integrase_catalytic"/>
</dbReference>
<dbReference type="RefSeq" id="WP_227254674.1">
    <property type="nucleotide sequence ID" value="NZ_CP053452.2"/>
</dbReference>
<dbReference type="PANTHER" id="PTHR30349:SF41">
    <property type="entry name" value="INTEGRASE_RECOMBINASE PROTEIN MJ0367-RELATED"/>
    <property type="match status" value="1"/>
</dbReference>
<reference evidence="6" key="1">
    <citation type="submission" date="2020-05" db="EMBL/GenBank/DDBJ databases">
        <title>Frigoriglobus tundricola gen. nov., sp. nov., a psychrotolerant cellulolytic planctomycete of the family Gemmataceae with two divergent copies of 16S rRNA gene.</title>
        <authorList>
            <person name="Kulichevskaya I.S."/>
            <person name="Ivanova A.A."/>
            <person name="Naumoff D.G."/>
            <person name="Beletsky A.V."/>
            <person name="Rijpstra W.I.C."/>
            <person name="Sinninghe Damste J.S."/>
            <person name="Mardanov A.V."/>
            <person name="Ravin N.V."/>
            <person name="Dedysh S.N."/>
        </authorList>
    </citation>
    <scope>NUCLEOTIDE SEQUENCE [LARGE SCALE GENOMIC DNA]</scope>
    <source>
        <strain evidence="6">PL17</strain>
    </source>
</reference>
<feature type="domain" description="Tyr recombinase" evidence="4">
    <location>
        <begin position="104"/>
        <end position="302"/>
    </location>
</feature>
<dbReference type="PROSITE" id="PS51898">
    <property type="entry name" value="TYR_RECOMBINASE"/>
    <property type="match status" value="1"/>
</dbReference>
<dbReference type="GO" id="GO:0003677">
    <property type="term" value="F:DNA binding"/>
    <property type="evidence" value="ECO:0007669"/>
    <property type="project" value="UniProtKB-KW"/>
</dbReference>
<dbReference type="InterPro" id="IPR011010">
    <property type="entry name" value="DNA_brk_join_enz"/>
</dbReference>
<evidence type="ECO:0000256" key="1">
    <source>
        <dbReference type="ARBA" id="ARBA00008857"/>
    </source>
</evidence>
<dbReference type="Gene3D" id="1.10.443.10">
    <property type="entry name" value="Intergrase catalytic core"/>
    <property type="match status" value="1"/>
</dbReference>